<proteinExistence type="inferred from homology"/>
<evidence type="ECO:0000259" key="2">
    <source>
        <dbReference type="SMART" id="SM01329"/>
    </source>
</evidence>
<feature type="domain" description="Isopropylmalate dehydrogenase-like" evidence="2">
    <location>
        <begin position="37"/>
        <end position="225"/>
    </location>
</feature>
<evidence type="ECO:0000313" key="4">
    <source>
        <dbReference type="Proteomes" id="UP001642260"/>
    </source>
</evidence>
<comment type="caution">
    <text evidence="3">The sequence shown here is derived from an EMBL/GenBank/DDBJ whole genome shotgun (WGS) entry which is preliminary data.</text>
</comment>
<comment type="similarity">
    <text evidence="1">Belongs to the isocitrate and isopropylmalate dehydrogenases family.</text>
</comment>
<dbReference type="Proteomes" id="UP001642260">
    <property type="component" value="Unassembled WGS sequence"/>
</dbReference>
<reference evidence="3 4" key="1">
    <citation type="submission" date="2022-03" db="EMBL/GenBank/DDBJ databases">
        <authorList>
            <person name="Macdonald S."/>
            <person name="Ahmed S."/>
            <person name="Newling K."/>
        </authorList>
    </citation>
    <scope>NUCLEOTIDE SEQUENCE [LARGE SCALE GENOMIC DNA]</scope>
</reference>
<accession>A0ABC8L185</accession>
<gene>
    <name evidence="3" type="ORF">ERUC_LOCUS31039</name>
</gene>
<dbReference type="SUPFAM" id="SSF53659">
    <property type="entry name" value="Isocitrate/Isopropylmalate dehydrogenase-like"/>
    <property type="match status" value="1"/>
</dbReference>
<dbReference type="Pfam" id="PF00180">
    <property type="entry name" value="Iso_dh"/>
    <property type="match status" value="1"/>
</dbReference>
<dbReference type="EMBL" id="CAKOAT010415154">
    <property type="protein sequence ID" value="CAH8368807.1"/>
    <property type="molecule type" value="Genomic_DNA"/>
</dbReference>
<organism evidence="3 4">
    <name type="scientific">Eruca vesicaria subsp. sativa</name>
    <name type="common">Garden rocket</name>
    <name type="synonym">Eruca sativa</name>
    <dbReference type="NCBI Taxonomy" id="29727"/>
    <lineage>
        <taxon>Eukaryota</taxon>
        <taxon>Viridiplantae</taxon>
        <taxon>Streptophyta</taxon>
        <taxon>Embryophyta</taxon>
        <taxon>Tracheophyta</taxon>
        <taxon>Spermatophyta</taxon>
        <taxon>Magnoliopsida</taxon>
        <taxon>eudicotyledons</taxon>
        <taxon>Gunneridae</taxon>
        <taxon>Pentapetalae</taxon>
        <taxon>rosids</taxon>
        <taxon>malvids</taxon>
        <taxon>Brassicales</taxon>
        <taxon>Brassicaceae</taxon>
        <taxon>Brassiceae</taxon>
        <taxon>Eruca</taxon>
    </lineage>
</organism>
<dbReference type="InterPro" id="IPR024084">
    <property type="entry name" value="IsoPropMal-DH-like_dom"/>
</dbReference>
<dbReference type="PANTHER" id="PTHR11835:SF80">
    <property type="entry name" value="ISOCITRATE DEHYDROGENASE [NAD] REGULATORY SUBUNIT 1, MITOCHONDRIAL-RELATED"/>
    <property type="match status" value="1"/>
</dbReference>
<keyword evidence="4" id="KW-1185">Reference proteome</keyword>
<dbReference type="Gene3D" id="3.40.718.10">
    <property type="entry name" value="Isopropylmalate Dehydrogenase"/>
    <property type="match status" value="1"/>
</dbReference>
<dbReference type="SMART" id="SM01329">
    <property type="entry name" value="Iso_dh"/>
    <property type="match status" value="1"/>
</dbReference>
<evidence type="ECO:0000256" key="1">
    <source>
        <dbReference type="ARBA" id="ARBA00007769"/>
    </source>
</evidence>
<sequence length="225" mass="25545">MYGRKGRPHPSVVVEQNVTQTFPAVQKKQCTSFKPRPVTVIHSNVTNAATRVMDAMHAPVYFETYGKYESFAVEVVDSIRNNKVCLNRRLKTSLCAAARKQLNLFASMVKCFSLNGHDENVDIVMIKENTGGQYGGCDHEVIPGVIQSFQVTMKNLWSDRIAKYVFEFAQLNKRKKVIAVHNKRTYEKFMKLADAFFLDSCQEAAKMYPASLKTKYLLITVVCDL</sequence>
<protein>
    <recommendedName>
        <fullName evidence="2">Isopropylmalate dehydrogenase-like domain-containing protein</fullName>
    </recommendedName>
</protein>
<evidence type="ECO:0000313" key="3">
    <source>
        <dbReference type="EMBL" id="CAH8368807.1"/>
    </source>
</evidence>
<name>A0ABC8L185_ERUVS</name>
<dbReference type="AlphaFoldDB" id="A0ABC8L185"/>
<dbReference type="PANTHER" id="PTHR11835">
    <property type="entry name" value="DECARBOXYLATING DEHYDROGENASES-ISOCITRATE, ISOPROPYLMALATE, TARTRATE"/>
    <property type="match status" value="1"/>
</dbReference>